<gene>
    <name evidence="2" type="ORF">HNQ40_002681</name>
</gene>
<dbReference type="InterPro" id="IPR025542">
    <property type="entry name" value="YacH"/>
</dbReference>
<name>A0A7X0LKW6_9BACT</name>
<dbReference type="InterPro" id="IPR001943">
    <property type="entry name" value="UVR_dom"/>
</dbReference>
<keyword evidence="2" id="KW-0418">Kinase</keyword>
<sequence length="178" mass="19445">MKNKCDKCNRPATHHSVEISKEGEKVAINLCDACAAEEGLTMKSAHAPINELLTNFVKLHSGGASGEGESGKSGEGGSPKDTACENCGTTFADFRENSLLGCPMCYKTFEQPLSPLLERAHEGGTHHIGKVPRRAGVGEQRQMAMQRLRRQLDDAVMAEDYELAARLRDDIQQMEGER</sequence>
<dbReference type="EMBL" id="JACHGY010000001">
    <property type="protein sequence ID" value="MBB6430875.1"/>
    <property type="molecule type" value="Genomic_DNA"/>
</dbReference>
<dbReference type="GO" id="GO:0008270">
    <property type="term" value="F:zinc ion binding"/>
    <property type="evidence" value="ECO:0007669"/>
    <property type="project" value="TreeGrafter"/>
</dbReference>
<dbReference type="GO" id="GO:0005507">
    <property type="term" value="F:copper ion binding"/>
    <property type="evidence" value="ECO:0007669"/>
    <property type="project" value="TreeGrafter"/>
</dbReference>
<evidence type="ECO:0000313" key="3">
    <source>
        <dbReference type="Proteomes" id="UP000541810"/>
    </source>
</evidence>
<dbReference type="GO" id="GO:1990169">
    <property type="term" value="P:stress response to copper ion"/>
    <property type="evidence" value="ECO:0007669"/>
    <property type="project" value="TreeGrafter"/>
</dbReference>
<dbReference type="PANTHER" id="PTHR38430:SF1">
    <property type="entry name" value="PROTEIN-ARGININE KINASE ACTIVATOR PROTEIN"/>
    <property type="match status" value="1"/>
</dbReference>
<proteinExistence type="predicted"/>
<evidence type="ECO:0000313" key="2">
    <source>
        <dbReference type="EMBL" id="MBB6430875.1"/>
    </source>
</evidence>
<accession>A0A7X0LKW6</accession>
<organism evidence="2 3">
    <name type="scientific">Algisphaera agarilytica</name>
    <dbReference type="NCBI Taxonomy" id="1385975"/>
    <lineage>
        <taxon>Bacteria</taxon>
        <taxon>Pseudomonadati</taxon>
        <taxon>Planctomycetota</taxon>
        <taxon>Phycisphaerae</taxon>
        <taxon>Phycisphaerales</taxon>
        <taxon>Phycisphaeraceae</taxon>
        <taxon>Algisphaera</taxon>
    </lineage>
</organism>
<dbReference type="Pfam" id="PF02151">
    <property type="entry name" value="UVR"/>
    <property type="match status" value="1"/>
</dbReference>
<dbReference type="AlphaFoldDB" id="A0A7X0LKW6"/>
<keyword evidence="3" id="KW-1185">Reference proteome</keyword>
<reference evidence="2 3" key="1">
    <citation type="submission" date="2020-08" db="EMBL/GenBank/DDBJ databases">
        <title>Genomic Encyclopedia of Type Strains, Phase IV (KMG-IV): sequencing the most valuable type-strain genomes for metagenomic binning, comparative biology and taxonomic classification.</title>
        <authorList>
            <person name="Goeker M."/>
        </authorList>
    </citation>
    <scope>NUCLEOTIDE SEQUENCE [LARGE SCALE GENOMIC DNA]</scope>
    <source>
        <strain evidence="2 3">DSM 103725</strain>
    </source>
</reference>
<dbReference type="GO" id="GO:1990170">
    <property type="term" value="P:stress response to cadmium ion"/>
    <property type="evidence" value="ECO:0007669"/>
    <property type="project" value="TreeGrafter"/>
</dbReference>
<dbReference type="GO" id="GO:0046870">
    <property type="term" value="F:cadmium ion binding"/>
    <property type="evidence" value="ECO:0007669"/>
    <property type="project" value="TreeGrafter"/>
</dbReference>
<dbReference type="PROSITE" id="PS50151">
    <property type="entry name" value="UVR"/>
    <property type="match status" value="1"/>
</dbReference>
<dbReference type="PIRSF" id="PIRSF015034">
    <property type="entry name" value="YacH"/>
    <property type="match status" value="1"/>
</dbReference>
<evidence type="ECO:0000259" key="1">
    <source>
        <dbReference type="PROSITE" id="PS50151"/>
    </source>
</evidence>
<dbReference type="RefSeq" id="WP_184678368.1">
    <property type="nucleotide sequence ID" value="NZ_JACHGY010000001.1"/>
</dbReference>
<dbReference type="PANTHER" id="PTHR38430">
    <property type="entry name" value="PROTEIN-ARGININE KINASE ACTIVATOR PROTEIN"/>
    <property type="match status" value="1"/>
</dbReference>
<dbReference type="Gene3D" id="4.10.860.10">
    <property type="entry name" value="UVR domain"/>
    <property type="match status" value="1"/>
</dbReference>
<dbReference type="GO" id="GO:0016301">
    <property type="term" value="F:kinase activity"/>
    <property type="evidence" value="ECO:0007669"/>
    <property type="project" value="UniProtKB-KW"/>
</dbReference>
<dbReference type="Proteomes" id="UP000541810">
    <property type="component" value="Unassembled WGS sequence"/>
</dbReference>
<comment type="caution">
    <text evidence="2">The sequence shown here is derived from an EMBL/GenBank/DDBJ whole genome shotgun (WGS) entry which is preliminary data.</text>
</comment>
<feature type="domain" description="UVR" evidence="1">
    <location>
        <begin position="142"/>
        <end position="177"/>
    </location>
</feature>
<keyword evidence="2" id="KW-0808">Transferase</keyword>
<dbReference type="GO" id="GO:0050897">
    <property type="term" value="F:cobalt ion binding"/>
    <property type="evidence" value="ECO:0007669"/>
    <property type="project" value="TreeGrafter"/>
</dbReference>
<protein>
    <submittedName>
        <fullName evidence="2">Protein arginine kinase activator</fullName>
    </submittedName>
</protein>